<sequence length="305" mass="35067">MTIRTLIVGYEPPSDLAALNPRDRRNAEYFSKLLGEHNLGELHYSSQENFCEKLDALDPIIVIVFDSSTAREVSEYKRDTFVYVAESPSSVFHRKTEVESRQLKNEKIFREAAGLLRQIIEEGEEKLVAARRYAAMSFQDKYDMVVQMLISDDEKIHKMGRELINRNDIDPDFIWIRVKLIADLWQNADAKGRQEFTEAAIQGHVSNGIAHQMKDFTDADGQIYKQFMFHDVHGKDVNEIRLVPVATPDMGKYDYEALFSKHETPIGSRTDLEAGIWKTERDIQMSNSNDEPTDSPLNPAEKLHK</sequence>
<dbReference type="Proteomes" id="UP000034354">
    <property type="component" value="Unassembled WGS sequence"/>
</dbReference>
<dbReference type="EMBL" id="LCKW01000005">
    <property type="protein sequence ID" value="KKU09064.1"/>
    <property type="molecule type" value="Genomic_DNA"/>
</dbReference>
<evidence type="ECO:0000313" key="3">
    <source>
        <dbReference type="Proteomes" id="UP000034354"/>
    </source>
</evidence>
<proteinExistence type="predicted"/>
<dbReference type="AlphaFoldDB" id="A0A0G1MLJ8"/>
<organism evidence="2 3">
    <name type="scientific">Candidatus Uhrbacteria bacterium GW2011_GWE2_45_35</name>
    <dbReference type="NCBI Taxonomy" id="1618993"/>
    <lineage>
        <taxon>Bacteria</taxon>
        <taxon>Candidatus Uhriibacteriota</taxon>
    </lineage>
</organism>
<reference evidence="2 3" key="1">
    <citation type="journal article" date="2015" name="Nature">
        <title>rRNA introns, odd ribosomes, and small enigmatic genomes across a large radiation of phyla.</title>
        <authorList>
            <person name="Brown C.T."/>
            <person name="Hug L.A."/>
            <person name="Thomas B.C."/>
            <person name="Sharon I."/>
            <person name="Castelle C.J."/>
            <person name="Singh A."/>
            <person name="Wilkins M.J."/>
            <person name="Williams K.H."/>
            <person name="Banfield J.F."/>
        </authorList>
    </citation>
    <scope>NUCLEOTIDE SEQUENCE [LARGE SCALE GENOMIC DNA]</scope>
</reference>
<evidence type="ECO:0000256" key="1">
    <source>
        <dbReference type="SAM" id="MobiDB-lite"/>
    </source>
</evidence>
<protein>
    <submittedName>
        <fullName evidence="2">Uncharacterized protein</fullName>
    </submittedName>
</protein>
<accession>A0A0G1MLJ8</accession>
<gene>
    <name evidence="2" type="ORF">UX09_C0005G0020</name>
</gene>
<comment type="caution">
    <text evidence="2">The sequence shown here is derived from an EMBL/GenBank/DDBJ whole genome shotgun (WGS) entry which is preliminary data.</text>
</comment>
<feature type="region of interest" description="Disordered" evidence="1">
    <location>
        <begin position="282"/>
        <end position="305"/>
    </location>
</feature>
<dbReference type="PATRIC" id="fig|1618993.3.peg.155"/>
<evidence type="ECO:0000313" key="2">
    <source>
        <dbReference type="EMBL" id="KKU09064.1"/>
    </source>
</evidence>
<name>A0A0G1MLJ8_9BACT</name>